<evidence type="ECO:0000256" key="1">
    <source>
        <dbReference type="ARBA" id="ARBA00005964"/>
    </source>
</evidence>
<evidence type="ECO:0000259" key="4">
    <source>
        <dbReference type="Pfam" id="PF00135"/>
    </source>
</evidence>
<sequence>MGAIMHRRGLLLGAGGLAGATLLWTPAAAQARTPVVRTSFGPVRGIVQEGVNVFKGVRYAAPPVGPLRFKPPEPPKAWTEPVDAIAYGAPAVQMYSRPSGEAQSALGRSLAEVFPTARETREGREDCLFLNVWTRGLGDSKQRPVMVWFHGGGYAYGSGGWPMYEGLGLARKGDVVVVTVNHRLNAFGYTYLAEAMGEAYDKSGNAGLLDLIAVLQWVRDNAEAFGGDPGNVTIFGESGGGAKVSTLMATPAAKGLFHKAIVQSGPGLTGVPKEAAARNAEMLLAELGIAKGDTAALQAVPAEAIIKAAYAAQAKAVTQPGTRFGLAPVVDGLVLPRDPFTPDAPPQSADIPLLIGTTKDEMTLFMASEPWFGKLTEAELVERTRQQAGPRADAVLAALRKVHPDYSPTYLFTAFATATGMLGRSITLAERKAAQKGAPVWMYRLDWETPVGNGVFKSPHTLEIPLVFDRVETNRAFVGPGPEPQALADQMSAAWLAFARSGNPSTPALPAWPPYEVERRATMIFDLQSRVENDPTPELRMALAA</sequence>
<dbReference type="InterPro" id="IPR029058">
    <property type="entry name" value="AB_hydrolase_fold"/>
</dbReference>
<dbReference type="Pfam" id="PF00135">
    <property type="entry name" value="COesterase"/>
    <property type="match status" value="1"/>
</dbReference>
<comment type="caution">
    <text evidence="5">The sequence shown here is derived from an EMBL/GenBank/DDBJ whole genome shotgun (WGS) entry which is preliminary data.</text>
</comment>
<dbReference type="Gene3D" id="3.40.50.1820">
    <property type="entry name" value="alpha/beta hydrolase"/>
    <property type="match status" value="1"/>
</dbReference>
<dbReference type="SUPFAM" id="SSF53474">
    <property type="entry name" value="alpha/beta-Hydrolases"/>
    <property type="match status" value="1"/>
</dbReference>
<dbReference type="InterPro" id="IPR006311">
    <property type="entry name" value="TAT_signal"/>
</dbReference>
<comment type="similarity">
    <text evidence="1 3">Belongs to the type-B carboxylesterase/lipase family.</text>
</comment>
<dbReference type="EC" id="3.1.1.-" evidence="3"/>
<accession>A0ABW4MXD2</accession>
<dbReference type="InterPro" id="IPR002018">
    <property type="entry name" value="CarbesteraseB"/>
</dbReference>
<dbReference type="PROSITE" id="PS00122">
    <property type="entry name" value="CARBOXYLESTERASE_B_1"/>
    <property type="match status" value="1"/>
</dbReference>
<dbReference type="PANTHER" id="PTHR11559">
    <property type="entry name" value="CARBOXYLESTERASE"/>
    <property type="match status" value="1"/>
</dbReference>
<dbReference type="Proteomes" id="UP001597237">
    <property type="component" value="Unassembled WGS sequence"/>
</dbReference>
<name>A0ABW4MXD2_9CAUL</name>
<evidence type="ECO:0000256" key="2">
    <source>
        <dbReference type="ARBA" id="ARBA00022801"/>
    </source>
</evidence>
<dbReference type="EMBL" id="JBHUEY010000001">
    <property type="protein sequence ID" value="MFD1782291.1"/>
    <property type="molecule type" value="Genomic_DNA"/>
</dbReference>
<keyword evidence="6" id="KW-1185">Reference proteome</keyword>
<dbReference type="PROSITE" id="PS00941">
    <property type="entry name" value="CARBOXYLESTERASE_B_2"/>
    <property type="match status" value="1"/>
</dbReference>
<reference evidence="6" key="1">
    <citation type="journal article" date="2019" name="Int. J. Syst. Evol. Microbiol.">
        <title>The Global Catalogue of Microorganisms (GCM) 10K type strain sequencing project: providing services to taxonomists for standard genome sequencing and annotation.</title>
        <authorList>
            <consortium name="The Broad Institute Genomics Platform"/>
            <consortium name="The Broad Institute Genome Sequencing Center for Infectious Disease"/>
            <person name="Wu L."/>
            <person name="Ma J."/>
        </authorList>
    </citation>
    <scope>NUCLEOTIDE SEQUENCE [LARGE SCALE GENOMIC DNA]</scope>
    <source>
        <strain evidence="6">DFY28</strain>
    </source>
</reference>
<proteinExistence type="inferred from homology"/>
<gene>
    <name evidence="5" type="ORF">ACFSC0_02710</name>
</gene>
<keyword evidence="2 3" id="KW-0378">Hydrolase</keyword>
<dbReference type="RefSeq" id="WP_377280650.1">
    <property type="nucleotide sequence ID" value="NZ_JBHRSI010000001.1"/>
</dbReference>
<protein>
    <recommendedName>
        <fullName evidence="3">Carboxylic ester hydrolase</fullName>
        <ecNumber evidence="3">3.1.1.-</ecNumber>
    </recommendedName>
</protein>
<feature type="domain" description="Carboxylesterase type B" evidence="4">
    <location>
        <begin position="33"/>
        <end position="533"/>
    </location>
</feature>
<organism evidence="5 6">
    <name type="scientific">Phenylobacterium terrae</name>
    <dbReference type="NCBI Taxonomy" id="2665495"/>
    <lineage>
        <taxon>Bacteria</taxon>
        <taxon>Pseudomonadati</taxon>
        <taxon>Pseudomonadota</taxon>
        <taxon>Alphaproteobacteria</taxon>
        <taxon>Caulobacterales</taxon>
        <taxon>Caulobacteraceae</taxon>
        <taxon>Phenylobacterium</taxon>
    </lineage>
</organism>
<evidence type="ECO:0000313" key="5">
    <source>
        <dbReference type="EMBL" id="MFD1782291.1"/>
    </source>
</evidence>
<dbReference type="InterPro" id="IPR019826">
    <property type="entry name" value="Carboxylesterase_B_AS"/>
</dbReference>
<dbReference type="PROSITE" id="PS51318">
    <property type="entry name" value="TAT"/>
    <property type="match status" value="1"/>
</dbReference>
<evidence type="ECO:0000313" key="6">
    <source>
        <dbReference type="Proteomes" id="UP001597237"/>
    </source>
</evidence>
<evidence type="ECO:0000256" key="3">
    <source>
        <dbReference type="RuleBase" id="RU361235"/>
    </source>
</evidence>
<dbReference type="InterPro" id="IPR050309">
    <property type="entry name" value="Type-B_Carboxylest/Lipase"/>
</dbReference>
<dbReference type="InterPro" id="IPR019819">
    <property type="entry name" value="Carboxylesterase_B_CS"/>
</dbReference>